<feature type="compositionally biased region" description="Basic and acidic residues" evidence="8">
    <location>
        <begin position="116"/>
        <end position="129"/>
    </location>
</feature>
<protein>
    <submittedName>
        <fullName evidence="9">Translocase</fullName>
    </submittedName>
</protein>
<feature type="region of interest" description="Disordered" evidence="8">
    <location>
        <begin position="103"/>
        <end position="129"/>
    </location>
</feature>
<dbReference type="Pfam" id="PF02416">
    <property type="entry name" value="TatA_B_E"/>
    <property type="match status" value="1"/>
</dbReference>
<feature type="compositionally biased region" description="Low complexity" evidence="8">
    <location>
        <begin position="103"/>
        <end position="112"/>
    </location>
</feature>
<evidence type="ECO:0000256" key="8">
    <source>
        <dbReference type="SAM" id="MobiDB-lite"/>
    </source>
</evidence>
<dbReference type="Gene3D" id="1.20.5.3310">
    <property type="match status" value="1"/>
</dbReference>
<evidence type="ECO:0000313" key="10">
    <source>
        <dbReference type="Proteomes" id="UP000285768"/>
    </source>
</evidence>
<keyword evidence="2" id="KW-0813">Transport</keyword>
<evidence type="ECO:0000256" key="4">
    <source>
        <dbReference type="ARBA" id="ARBA00022927"/>
    </source>
</evidence>
<evidence type="ECO:0000256" key="5">
    <source>
        <dbReference type="ARBA" id="ARBA00022989"/>
    </source>
</evidence>
<evidence type="ECO:0000256" key="1">
    <source>
        <dbReference type="ARBA" id="ARBA00004167"/>
    </source>
</evidence>
<accession>A0ABX5QES0</accession>
<dbReference type="Proteomes" id="UP000285768">
    <property type="component" value="Chromosome"/>
</dbReference>
<keyword evidence="3" id="KW-0812">Transmembrane</keyword>
<reference evidence="9 10" key="1">
    <citation type="submission" date="2019-01" db="EMBL/GenBank/DDBJ databases">
        <title>Leucobacter muris sp. nov. isolated from the nose of a laboratory mouse.</title>
        <authorList>
            <person name="Benga L."/>
            <person name="Sproeer C."/>
            <person name="Schumann P."/>
            <person name="Verbarg S."/>
            <person name="Bunk B."/>
            <person name="Engelhardt E."/>
            <person name="Benten P.M."/>
            <person name="Sager M."/>
        </authorList>
    </citation>
    <scope>NUCLEOTIDE SEQUENCE [LARGE SCALE GENOMIC DNA]</scope>
    <source>
        <strain evidence="9 10">DSM 101948</strain>
    </source>
</reference>
<evidence type="ECO:0000256" key="2">
    <source>
        <dbReference type="ARBA" id="ARBA00022448"/>
    </source>
</evidence>
<evidence type="ECO:0000313" key="9">
    <source>
        <dbReference type="EMBL" id="QAB17461.1"/>
    </source>
</evidence>
<keyword evidence="6" id="KW-0811">Translocation</keyword>
<keyword evidence="10" id="KW-1185">Reference proteome</keyword>
<organism evidence="9 10">
    <name type="scientific">Leucobacter muris</name>
    <dbReference type="NCBI Taxonomy" id="1935379"/>
    <lineage>
        <taxon>Bacteria</taxon>
        <taxon>Bacillati</taxon>
        <taxon>Actinomycetota</taxon>
        <taxon>Actinomycetes</taxon>
        <taxon>Micrococcales</taxon>
        <taxon>Microbacteriaceae</taxon>
        <taxon>Leucobacter</taxon>
    </lineage>
</organism>
<name>A0ABX5QES0_9MICO</name>
<evidence type="ECO:0000256" key="7">
    <source>
        <dbReference type="ARBA" id="ARBA00023136"/>
    </source>
</evidence>
<dbReference type="EMBL" id="CP035037">
    <property type="protein sequence ID" value="QAB17461.1"/>
    <property type="molecule type" value="Genomic_DNA"/>
</dbReference>
<evidence type="ECO:0000256" key="6">
    <source>
        <dbReference type="ARBA" id="ARBA00023010"/>
    </source>
</evidence>
<keyword evidence="4" id="KW-0653">Protein transport</keyword>
<sequence length="129" mass="14521">MMGLTIDKILVILVIAMFVLGPDRLPVYAKKLGEFVRGAKRMADGAKDRLRDEMGPEFDEVDWKQLDPRQYDPRRIIRDALVEDEREARAAARRARLAEAAQNRRAASGAVAGEQVDERGGLHFDEEAT</sequence>
<dbReference type="PRINTS" id="PR01506">
    <property type="entry name" value="TATBPROTEIN"/>
</dbReference>
<keyword evidence="5" id="KW-1133">Transmembrane helix</keyword>
<dbReference type="InterPro" id="IPR003369">
    <property type="entry name" value="TatA/B/E"/>
</dbReference>
<keyword evidence="7" id="KW-0472">Membrane</keyword>
<comment type="subcellular location">
    <subcellularLocation>
        <location evidence="1">Membrane</location>
        <topology evidence="1">Single-pass membrane protein</topology>
    </subcellularLocation>
</comment>
<proteinExistence type="predicted"/>
<evidence type="ECO:0000256" key="3">
    <source>
        <dbReference type="ARBA" id="ARBA00022692"/>
    </source>
</evidence>
<gene>
    <name evidence="9" type="ORF">Leucomu_05590</name>
</gene>